<evidence type="ECO:0000256" key="7">
    <source>
        <dbReference type="ARBA" id="ARBA00022692"/>
    </source>
</evidence>
<dbReference type="Pfam" id="PF02702">
    <property type="entry name" value="KdpD"/>
    <property type="match status" value="1"/>
</dbReference>
<dbReference type="InterPro" id="IPR025201">
    <property type="entry name" value="KdpD_TM"/>
</dbReference>
<dbReference type="Gene3D" id="1.10.287.130">
    <property type="match status" value="1"/>
</dbReference>
<dbReference type="InterPro" id="IPR014729">
    <property type="entry name" value="Rossmann-like_a/b/a_fold"/>
</dbReference>
<evidence type="ECO:0000256" key="3">
    <source>
        <dbReference type="ARBA" id="ARBA00004236"/>
    </source>
</evidence>
<dbReference type="InterPro" id="IPR027417">
    <property type="entry name" value="P-loop_NTPase"/>
</dbReference>
<evidence type="ECO:0000256" key="10">
    <source>
        <dbReference type="ARBA" id="ARBA00022840"/>
    </source>
</evidence>
<evidence type="ECO:0000256" key="5">
    <source>
        <dbReference type="ARBA" id="ARBA00022553"/>
    </source>
</evidence>
<keyword evidence="17" id="KW-1185">Reference proteome</keyword>
<feature type="domain" description="Histidine kinase" evidence="15">
    <location>
        <begin position="622"/>
        <end position="833"/>
    </location>
</feature>
<dbReference type="Gene3D" id="3.40.50.300">
    <property type="entry name" value="P-loop containing nucleotide triphosphate hydrolases"/>
    <property type="match status" value="1"/>
</dbReference>
<dbReference type="PRINTS" id="PR00344">
    <property type="entry name" value="BCTRLSENSOR"/>
</dbReference>
<sequence length="849" mass="90980">MGRGRLRIYLGAAPGVGKTYAMLSEAHRRAERGTDCVVAFVEHYHRPRTEVMLHGLEQIARRELAYRGTAFTEMDVDAVLARRPQVALVDELAHTNVPGSRNVKRWQDVEELLAAGIDVISTVNIQHLESLGDMVESITGVRQQETVPDEVVRRADQIELVDMSPQALRRRMAHGNVYQPDKVDAALSNYFRPGNLTALRELALLWVADRVDEYLREYRGEHRVQKIWGSRERIVVGLTGGPEGRTLIRRAARLAEKGAGGEVLAVYIARSDGLTAASPKELAVQRTLVEDLGGTFHHVVGDDIPAALLAFARGVNATQIVLGSSRRKSWQYVFGPGVGATVARESGPDLDVHIVTHEEVAKGRGLPVARGARLGRSRIVWGWLAGIGGPALLALLLTHVDADLGLTNNMLLFLALTVAAALIGGLLPALASAAFGSLLLNWFFTPPVSRLTIADPKNILALVIFVGVAVSVASVVDVAARRTHQAARLRAESEILSFLAGDVLRGETSLEALLERVRETFGMESAALLERASDVDPWTCAGSVGMGPPVTRPEDADVDMPAGDHMALALTGRVLPAEDRRVLAAFAAQAAVVLDRRRLREEADQARTLAEGNRIRTALLAAVSHDLRTPLAGIKAAVSSLRSDDVAWSEEDEAELLAGIEEGADRLDHLVGNLLDMSRLQTGTVSAIVREIDLDEVVPMALGGVPEDSVELDIPETLPMVAVDPGLLERSVANIVENAVKYSPPGTPVLVSASSLADRVEVRVVDRGPGVPDDAKERIFAPFQRYGDAPRGAGVGLGLAVARGFAEAMGGTLTAEDTPGGGLTMVLTLRAAAGPLLRPTVPEPERQAT</sequence>
<dbReference type="Pfam" id="PF00512">
    <property type="entry name" value="HisKA"/>
    <property type="match status" value="1"/>
</dbReference>
<dbReference type="PROSITE" id="PS50109">
    <property type="entry name" value="HIS_KIN"/>
    <property type="match status" value="1"/>
</dbReference>
<reference evidence="16" key="1">
    <citation type="submission" date="2022-12" db="EMBL/GenBank/DDBJ databases">
        <authorList>
            <person name="Ruckert C."/>
            <person name="Busche T."/>
            <person name="Kalinowski J."/>
            <person name="Wittmann C."/>
        </authorList>
    </citation>
    <scope>NUCLEOTIDE SEQUENCE</scope>
    <source>
        <strain evidence="16">DSM 40467</strain>
    </source>
</reference>
<keyword evidence="7 14" id="KW-0812">Transmembrane</keyword>
<dbReference type="Pfam" id="PF00582">
    <property type="entry name" value="Usp"/>
    <property type="match status" value="1"/>
</dbReference>
<evidence type="ECO:0000313" key="16">
    <source>
        <dbReference type="EMBL" id="WAZ24615.1"/>
    </source>
</evidence>
<dbReference type="CDD" id="cd00082">
    <property type="entry name" value="HisKA"/>
    <property type="match status" value="1"/>
</dbReference>
<dbReference type="Gene3D" id="1.20.120.620">
    <property type="entry name" value="Backbone structure of the membrane domain of e. Coli histidine kinase receptor kdpd"/>
    <property type="match status" value="1"/>
</dbReference>
<dbReference type="InterPro" id="IPR005467">
    <property type="entry name" value="His_kinase_dom"/>
</dbReference>
<dbReference type="Gene3D" id="3.30.565.10">
    <property type="entry name" value="Histidine kinase-like ATPase, C-terminal domain"/>
    <property type="match status" value="1"/>
</dbReference>
<evidence type="ECO:0000256" key="12">
    <source>
        <dbReference type="ARBA" id="ARBA00023012"/>
    </source>
</evidence>
<dbReference type="EC" id="2.7.13.3" evidence="4"/>
<dbReference type="InterPro" id="IPR036890">
    <property type="entry name" value="HATPase_C_sf"/>
</dbReference>
<dbReference type="SUPFAM" id="SSF52402">
    <property type="entry name" value="Adenine nucleotide alpha hydrolases-like"/>
    <property type="match status" value="1"/>
</dbReference>
<dbReference type="PANTHER" id="PTHR45569">
    <property type="entry name" value="SENSOR PROTEIN KDPD"/>
    <property type="match status" value="1"/>
</dbReference>
<feature type="transmembrane region" description="Helical" evidence="14">
    <location>
        <begin position="459"/>
        <end position="480"/>
    </location>
</feature>
<keyword evidence="10" id="KW-0067">ATP-binding</keyword>
<dbReference type="Pfam" id="PF02518">
    <property type="entry name" value="HATPase_c"/>
    <property type="match status" value="1"/>
</dbReference>
<gene>
    <name evidence="16" type="ORF">STRCI_006052</name>
</gene>
<dbReference type="InterPro" id="IPR003661">
    <property type="entry name" value="HisK_dim/P_dom"/>
</dbReference>
<dbReference type="Proteomes" id="UP001164439">
    <property type="component" value="Chromosome"/>
</dbReference>
<dbReference type="CDD" id="cd00075">
    <property type="entry name" value="HATPase"/>
    <property type="match status" value="1"/>
</dbReference>
<dbReference type="SMART" id="SM00387">
    <property type="entry name" value="HATPase_c"/>
    <property type="match status" value="1"/>
</dbReference>
<keyword evidence="11 14" id="KW-1133">Transmembrane helix</keyword>
<evidence type="ECO:0000256" key="6">
    <source>
        <dbReference type="ARBA" id="ARBA00022679"/>
    </source>
</evidence>
<dbReference type="SMART" id="SM00388">
    <property type="entry name" value="HisKA"/>
    <property type="match status" value="1"/>
</dbReference>
<evidence type="ECO:0000256" key="1">
    <source>
        <dbReference type="ARBA" id="ARBA00000085"/>
    </source>
</evidence>
<dbReference type="InterPro" id="IPR003594">
    <property type="entry name" value="HATPase_dom"/>
</dbReference>
<evidence type="ECO:0000256" key="9">
    <source>
        <dbReference type="ARBA" id="ARBA00022777"/>
    </source>
</evidence>
<evidence type="ECO:0000256" key="8">
    <source>
        <dbReference type="ARBA" id="ARBA00022741"/>
    </source>
</evidence>
<keyword evidence="9 16" id="KW-0418">Kinase</keyword>
<protein>
    <recommendedName>
        <fullName evidence="4">histidine kinase</fullName>
        <ecNumber evidence="4">2.7.13.3</ecNumber>
    </recommendedName>
</protein>
<dbReference type="InterPro" id="IPR006016">
    <property type="entry name" value="UspA"/>
</dbReference>
<feature type="transmembrane region" description="Helical" evidence="14">
    <location>
        <begin position="410"/>
        <end position="439"/>
    </location>
</feature>
<evidence type="ECO:0000256" key="4">
    <source>
        <dbReference type="ARBA" id="ARBA00012438"/>
    </source>
</evidence>
<evidence type="ECO:0000313" key="17">
    <source>
        <dbReference type="Proteomes" id="UP001164439"/>
    </source>
</evidence>
<dbReference type="InterPro" id="IPR038318">
    <property type="entry name" value="KdpD_sf"/>
</dbReference>
<evidence type="ECO:0000256" key="2">
    <source>
        <dbReference type="ARBA" id="ARBA00004141"/>
    </source>
</evidence>
<dbReference type="EMBL" id="CP114413">
    <property type="protein sequence ID" value="WAZ24615.1"/>
    <property type="molecule type" value="Genomic_DNA"/>
</dbReference>
<comment type="catalytic activity">
    <reaction evidence="1">
        <text>ATP + protein L-histidine = ADP + protein N-phospho-L-histidine.</text>
        <dbReference type="EC" id="2.7.13.3"/>
    </reaction>
</comment>
<keyword evidence="6" id="KW-0808">Transferase</keyword>
<keyword evidence="5" id="KW-0597">Phosphoprotein</keyword>
<dbReference type="InterPro" id="IPR003852">
    <property type="entry name" value="Sig_transdc_His_kinase_KdpD_N"/>
</dbReference>
<dbReference type="InterPro" id="IPR036097">
    <property type="entry name" value="HisK_dim/P_sf"/>
</dbReference>
<dbReference type="InterPro" id="IPR052023">
    <property type="entry name" value="Histidine_kinase_KdpD"/>
</dbReference>
<comment type="subcellular location">
    <subcellularLocation>
        <location evidence="3">Cell membrane</location>
    </subcellularLocation>
    <subcellularLocation>
        <location evidence="2">Membrane</location>
        <topology evidence="2">Multi-pass membrane protein</topology>
    </subcellularLocation>
</comment>
<evidence type="ECO:0000256" key="14">
    <source>
        <dbReference type="SAM" id="Phobius"/>
    </source>
</evidence>
<dbReference type="PANTHER" id="PTHR45569:SF1">
    <property type="entry name" value="SENSOR PROTEIN KDPD"/>
    <property type="match status" value="1"/>
</dbReference>
<organism evidence="16 17">
    <name type="scientific">Streptomyces cinnabarinus</name>
    <dbReference type="NCBI Taxonomy" id="67287"/>
    <lineage>
        <taxon>Bacteria</taxon>
        <taxon>Bacillati</taxon>
        <taxon>Actinomycetota</taxon>
        <taxon>Actinomycetes</taxon>
        <taxon>Kitasatosporales</taxon>
        <taxon>Streptomycetaceae</taxon>
        <taxon>Streptomyces</taxon>
    </lineage>
</organism>
<dbReference type="Pfam" id="PF13493">
    <property type="entry name" value="DUF4118"/>
    <property type="match status" value="1"/>
</dbReference>
<dbReference type="RefSeq" id="WP_269662106.1">
    <property type="nucleotide sequence ID" value="NZ_CP114413.1"/>
</dbReference>
<dbReference type="SUPFAM" id="SSF47384">
    <property type="entry name" value="Homodimeric domain of signal transducing histidine kinase"/>
    <property type="match status" value="1"/>
</dbReference>
<dbReference type="Gene3D" id="3.40.50.620">
    <property type="entry name" value="HUPs"/>
    <property type="match status" value="1"/>
</dbReference>
<proteinExistence type="predicted"/>
<keyword evidence="8" id="KW-0547">Nucleotide-binding</keyword>
<dbReference type="InterPro" id="IPR004358">
    <property type="entry name" value="Sig_transdc_His_kin-like_C"/>
</dbReference>
<name>A0ABY7KJA3_9ACTN</name>
<evidence type="ECO:0000256" key="13">
    <source>
        <dbReference type="ARBA" id="ARBA00023136"/>
    </source>
</evidence>
<dbReference type="SUPFAM" id="SSF55874">
    <property type="entry name" value="ATPase domain of HSP90 chaperone/DNA topoisomerase II/histidine kinase"/>
    <property type="match status" value="1"/>
</dbReference>
<accession>A0ABY7KJA3</accession>
<dbReference type="GO" id="GO:0016301">
    <property type="term" value="F:kinase activity"/>
    <property type="evidence" value="ECO:0007669"/>
    <property type="project" value="UniProtKB-KW"/>
</dbReference>
<feature type="transmembrane region" description="Helical" evidence="14">
    <location>
        <begin position="380"/>
        <end position="398"/>
    </location>
</feature>
<evidence type="ECO:0000259" key="15">
    <source>
        <dbReference type="PROSITE" id="PS50109"/>
    </source>
</evidence>
<keyword evidence="13 14" id="KW-0472">Membrane</keyword>
<evidence type="ECO:0000256" key="11">
    <source>
        <dbReference type="ARBA" id="ARBA00022989"/>
    </source>
</evidence>
<keyword evidence="12" id="KW-0902">Two-component regulatory system</keyword>